<evidence type="ECO:0000256" key="12">
    <source>
        <dbReference type="ARBA" id="ARBA00029736"/>
    </source>
</evidence>
<feature type="binding site" evidence="15">
    <location>
        <begin position="186"/>
        <end position="191"/>
    </location>
    <ligand>
        <name>S-adenosyl-L-methionine</name>
        <dbReference type="ChEBI" id="CHEBI:59789"/>
    </ligand>
</feature>
<evidence type="ECO:0000256" key="2">
    <source>
        <dbReference type="ARBA" id="ARBA00004496"/>
    </source>
</evidence>
<feature type="domain" description="N-acetyltransferase" evidence="16">
    <location>
        <begin position="314"/>
        <end position="521"/>
    </location>
</feature>
<dbReference type="Gene3D" id="1.10.1270.20">
    <property type="entry name" value="tRNA(m1g37)methyltransferase, domain 2"/>
    <property type="match status" value="1"/>
</dbReference>
<dbReference type="SUPFAM" id="SSF75217">
    <property type="entry name" value="alpha/beta knot"/>
    <property type="match status" value="1"/>
</dbReference>
<dbReference type="InterPro" id="IPR002649">
    <property type="entry name" value="tRNA_m1G_MeTrfase_TrmD"/>
</dbReference>
<dbReference type="NCBIfam" id="TIGR00088">
    <property type="entry name" value="trmD"/>
    <property type="match status" value="1"/>
</dbReference>
<organism evidence="17 18">
    <name type="scientific">Actinomyces glycerinitolerans</name>
    <dbReference type="NCBI Taxonomy" id="1892869"/>
    <lineage>
        <taxon>Bacteria</taxon>
        <taxon>Bacillati</taxon>
        <taxon>Actinomycetota</taxon>
        <taxon>Actinomycetes</taxon>
        <taxon>Actinomycetales</taxon>
        <taxon>Actinomycetaceae</taxon>
        <taxon>Actinomyces</taxon>
    </lineage>
</organism>
<evidence type="ECO:0000256" key="13">
    <source>
        <dbReference type="ARBA" id="ARBA00033392"/>
    </source>
</evidence>
<dbReference type="Pfam" id="PF01746">
    <property type="entry name" value="tRNA_m1G_MT"/>
    <property type="match status" value="1"/>
</dbReference>
<dbReference type="GO" id="GO:0052906">
    <property type="term" value="F:tRNA (guanine(37)-N1)-methyltransferase activity"/>
    <property type="evidence" value="ECO:0007669"/>
    <property type="project" value="UniProtKB-UniRule"/>
</dbReference>
<keyword evidence="7 15" id="KW-0963">Cytoplasm</keyword>
<evidence type="ECO:0000256" key="14">
    <source>
        <dbReference type="ARBA" id="ARBA00047783"/>
    </source>
</evidence>
<evidence type="ECO:0000313" key="18">
    <source>
        <dbReference type="Proteomes" id="UP000184291"/>
    </source>
</evidence>
<keyword evidence="18" id="KW-1185">Reference proteome</keyword>
<dbReference type="AlphaFoldDB" id="A0A1M4S2K8"/>
<dbReference type="InterPro" id="IPR016009">
    <property type="entry name" value="tRNA_MeTrfase_TRMD/TRM10"/>
</dbReference>
<reference evidence="18" key="1">
    <citation type="submission" date="2016-09" db="EMBL/GenBank/DDBJ databases">
        <authorList>
            <person name="Strepis N."/>
        </authorList>
    </citation>
    <scope>NUCLEOTIDE SEQUENCE [LARGE SCALE GENOMIC DNA]</scope>
</reference>
<accession>A0A1M4S2K8</accession>
<proteinExistence type="inferred from homology"/>
<evidence type="ECO:0000256" key="8">
    <source>
        <dbReference type="ARBA" id="ARBA00022603"/>
    </source>
</evidence>
<dbReference type="PANTHER" id="PTHR46417:SF1">
    <property type="entry name" value="TRNA (GUANINE-N(1)-)-METHYLTRANSFERASE"/>
    <property type="match status" value="1"/>
</dbReference>
<dbReference type="NCBIfam" id="NF000648">
    <property type="entry name" value="PRK00026.1"/>
    <property type="match status" value="1"/>
</dbReference>
<evidence type="ECO:0000256" key="4">
    <source>
        <dbReference type="ARBA" id="ARBA00011738"/>
    </source>
</evidence>
<dbReference type="CDD" id="cd18080">
    <property type="entry name" value="TrmD-like"/>
    <property type="match status" value="1"/>
</dbReference>
<evidence type="ECO:0000256" key="6">
    <source>
        <dbReference type="ARBA" id="ARBA00014679"/>
    </source>
</evidence>
<keyword evidence="8 15" id="KW-0489">Methyltransferase</keyword>
<dbReference type="GO" id="GO:0005829">
    <property type="term" value="C:cytosol"/>
    <property type="evidence" value="ECO:0007669"/>
    <property type="project" value="TreeGrafter"/>
</dbReference>
<evidence type="ECO:0000256" key="15">
    <source>
        <dbReference type="HAMAP-Rule" id="MF_00605"/>
    </source>
</evidence>
<evidence type="ECO:0000256" key="7">
    <source>
        <dbReference type="ARBA" id="ARBA00022490"/>
    </source>
</evidence>
<dbReference type="Proteomes" id="UP000184291">
    <property type="component" value="Unassembled WGS sequence"/>
</dbReference>
<sequence length="525" mass="55114">MNRLDQTEAVAAPSPMPVAEAFPASASGPLRLDVVTIFPDYLRVLDLSLIGRAHADGLLDLHVHDLRDWTHDRHRTVDDTPIGGGAGMVMKPDVWGSALDDVLAAPLPAAPASAEVAEPTKVASLPAPRRVLVIPTPSGELFTQRTAENLAGADQLVFACGRYEGIDARVAEHYASSGVEVHELSIGDYVLNGGEAAVLVMIEAIARLRPGVLGNPESIVEESHTGAGLLEYPVYTRPVAWRGLDLAATEPVLLSGDHARIDRHRRDQAVARTAVRRPDLMARLDPARLDAGDRAALTRNGWVAPAGASHPVPLVVRPALEADLPALADLAARTFPDACPSFLTSEQIAAHIAVNLSPQRLATWLADPRVVLTVAELPDGLPAPPEVPGTSALPPGALVGYSAVVAESLDAAGALPAGLDPRPPSVGVPTGPDDVGGLAAELSKVYVDARLRASGIAPTLLAEAVCDAATMGVTALWLGTNDANRRAQKAYRRAGFRKVGTRTYEVGGERCRDVVMALNPQETAA</sequence>
<evidence type="ECO:0000259" key="16">
    <source>
        <dbReference type="PROSITE" id="PS51186"/>
    </source>
</evidence>
<evidence type="ECO:0000256" key="1">
    <source>
        <dbReference type="ARBA" id="ARBA00002634"/>
    </source>
</evidence>
<comment type="subunit">
    <text evidence="4 15">Homodimer.</text>
</comment>
<dbReference type="InterPro" id="IPR000182">
    <property type="entry name" value="GNAT_dom"/>
</dbReference>
<evidence type="ECO:0000256" key="11">
    <source>
        <dbReference type="ARBA" id="ARBA00022694"/>
    </source>
</evidence>
<comment type="similarity">
    <text evidence="3 15">Belongs to the RNA methyltransferase TrmD family.</text>
</comment>
<dbReference type="PANTHER" id="PTHR46417">
    <property type="entry name" value="TRNA (GUANINE-N(1)-)-METHYLTRANSFERASE"/>
    <property type="match status" value="1"/>
</dbReference>
<evidence type="ECO:0000256" key="5">
    <source>
        <dbReference type="ARBA" id="ARBA00012807"/>
    </source>
</evidence>
<comment type="subcellular location">
    <subcellularLocation>
        <location evidence="2 15">Cytoplasm</location>
    </subcellularLocation>
</comment>
<dbReference type="InterPro" id="IPR023148">
    <property type="entry name" value="tRNA_m1G_MeTrfase_C_sf"/>
</dbReference>
<evidence type="ECO:0000256" key="10">
    <source>
        <dbReference type="ARBA" id="ARBA00022691"/>
    </source>
</evidence>
<gene>
    <name evidence="15" type="primary">trmD</name>
    <name evidence="17" type="ORF">ACGLYG10_2650</name>
</gene>
<protein>
    <recommendedName>
        <fullName evidence="6 15">tRNA (guanine-N(1)-)-methyltransferase</fullName>
        <ecNumber evidence="5 15">2.1.1.228</ecNumber>
    </recommendedName>
    <alternativeName>
        <fullName evidence="12 15">M1G-methyltransferase</fullName>
    </alternativeName>
    <alternativeName>
        <fullName evidence="13 15">tRNA [GM37] methyltransferase</fullName>
    </alternativeName>
</protein>
<name>A0A1M4S2K8_9ACTO</name>
<feature type="binding site" evidence="15">
    <location>
        <position position="161"/>
    </location>
    <ligand>
        <name>S-adenosyl-L-methionine</name>
        <dbReference type="ChEBI" id="CHEBI:59789"/>
    </ligand>
</feature>
<dbReference type="GO" id="GO:0002939">
    <property type="term" value="P:tRNA N1-guanine methylation"/>
    <property type="evidence" value="ECO:0007669"/>
    <property type="project" value="TreeGrafter"/>
</dbReference>
<evidence type="ECO:0000256" key="9">
    <source>
        <dbReference type="ARBA" id="ARBA00022679"/>
    </source>
</evidence>
<dbReference type="PROSITE" id="PS51186">
    <property type="entry name" value="GNAT"/>
    <property type="match status" value="1"/>
</dbReference>
<dbReference type="Gene3D" id="3.40.1280.10">
    <property type="match status" value="1"/>
</dbReference>
<keyword evidence="10 15" id="KW-0949">S-adenosyl-L-methionine</keyword>
<keyword evidence="17" id="KW-0012">Acyltransferase</keyword>
<keyword evidence="11 15" id="KW-0819">tRNA processing</keyword>
<dbReference type="SUPFAM" id="SSF55729">
    <property type="entry name" value="Acyl-CoA N-acyltransferases (Nat)"/>
    <property type="match status" value="1"/>
</dbReference>
<dbReference type="STRING" id="1892869.ACGLYG10_2650"/>
<keyword evidence="9 15" id="KW-0808">Transferase</keyword>
<dbReference type="Gene3D" id="3.40.630.30">
    <property type="match status" value="1"/>
</dbReference>
<dbReference type="Pfam" id="PF00583">
    <property type="entry name" value="Acetyltransf_1"/>
    <property type="match status" value="1"/>
</dbReference>
<evidence type="ECO:0000313" key="17">
    <source>
        <dbReference type="EMBL" id="SHE26399.1"/>
    </source>
</evidence>
<dbReference type="InterPro" id="IPR029026">
    <property type="entry name" value="tRNA_m1G_MTases_N"/>
</dbReference>
<comment type="catalytic activity">
    <reaction evidence="14 15">
        <text>guanosine(37) in tRNA + S-adenosyl-L-methionine = N(1)-methylguanosine(37) in tRNA + S-adenosyl-L-homocysteine + H(+)</text>
        <dbReference type="Rhea" id="RHEA:36899"/>
        <dbReference type="Rhea" id="RHEA-COMP:10145"/>
        <dbReference type="Rhea" id="RHEA-COMP:10147"/>
        <dbReference type="ChEBI" id="CHEBI:15378"/>
        <dbReference type="ChEBI" id="CHEBI:57856"/>
        <dbReference type="ChEBI" id="CHEBI:59789"/>
        <dbReference type="ChEBI" id="CHEBI:73542"/>
        <dbReference type="ChEBI" id="CHEBI:74269"/>
        <dbReference type="EC" id="2.1.1.228"/>
    </reaction>
</comment>
<dbReference type="InterPro" id="IPR016181">
    <property type="entry name" value="Acyl_CoA_acyltransferase"/>
</dbReference>
<dbReference type="GO" id="GO:0016747">
    <property type="term" value="F:acyltransferase activity, transferring groups other than amino-acyl groups"/>
    <property type="evidence" value="ECO:0007669"/>
    <property type="project" value="InterPro"/>
</dbReference>
<comment type="function">
    <text evidence="1 15">Specifically methylates guanosine-37 in various tRNAs.</text>
</comment>
<dbReference type="InterPro" id="IPR029028">
    <property type="entry name" value="Alpha/beta_knot_MTases"/>
</dbReference>
<dbReference type="EMBL" id="FQTT01000014">
    <property type="protein sequence ID" value="SHE26399.1"/>
    <property type="molecule type" value="Genomic_DNA"/>
</dbReference>
<dbReference type="EC" id="2.1.1.228" evidence="5 15"/>
<dbReference type="HAMAP" id="MF_00605">
    <property type="entry name" value="TrmD"/>
    <property type="match status" value="1"/>
</dbReference>
<evidence type="ECO:0000256" key="3">
    <source>
        <dbReference type="ARBA" id="ARBA00007630"/>
    </source>
</evidence>